<dbReference type="UniPathway" id="UPA00219"/>
<dbReference type="InterPro" id="IPR005863">
    <property type="entry name" value="UDP-N-AcMur_synth"/>
</dbReference>
<feature type="domain" description="Mur ligase N-terminal catalytic" evidence="12">
    <location>
        <begin position="25"/>
        <end position="99"/>
    </location>
</feature>
<comment type="catalytic activity">
    <reaction evidence="10 11">
        <text>D-alanyl-D-alanine + UDP-N-acetyl-alpha-D-muramoyl-L-alanyl-gamma-D-glutamyl-meso-2,6-diaminopimelate + ATP = UDP-N-acetyl-alpha-D-muramoyl-L-alanyl-gamma-D-glutamyl-meso-2,6-diaminopimeloyl-D-alanyl-D-alanine + ADP + phosphate + H(+)</text>
        <dbReference type="Rhea" id="RHEA:28374"/>
        <dbReference type="ChEBI" id="CHEBI:15378"/>
        <dbReference type="ChEBI" id="CHEBI:30616"/>
        <dbReference type="ChEBI" id="CHEBI:43474"/>
        <dbReference type="ChEBI" id="CHEBI:57822"/>
        <dbReference type="ChEBI" id="CHEBI:61386"/>
        <dbReference type="ChEBI" id="CHEBI:83905"/>
        <dbReference type="ChEBI" id="CHEBI:456216"/>
        <dbReference type="EC" id="6.3.2.10"/>
    </reaction>
</comment>
<keyword evidence="7 10" id="KW-0573">Peptidoglycan synthesis</keyword>
<dbReference type="Gene3D" id="3.40.1190.10">
    <property type="entry name" value="Mur-like, catalytic domain"/>
    <property type="match status" value="1"/>
</dbReference>
<gene>
    <name evidence="10 15" type="primary">murF</name>
    <name evidence="15" type="ORF">NCTC11087_02073</name>
</gene>
<dbReference type="InterPro" id="IPR036565">
    <property type="entry name" value="Mur-like_cat_sf"/>
</dbReference>
<dbReference type="Gene3D" id="3.40.1390.10">
    <property type="entry name" value="MurE/MurF, N-terminal domain"/>
    <property type="match status" value="1"/>
</dbReference>
<feature type="domain" description="Mur ligase C-terminal" evidence="13">
    <location>
        <begin position="319"/>
        <end position="439"/>
    </location>
</feature>
<evidence type="ECO:0000259" key="12">
    <source>
        <dbReference type="Pfam" id="PF01225"/>
    </source>
</evidence>
<evidence type="ECO:0000313" key="16">
    <source>
        <dbReference type="Proteomes" id="UP000255523"/>
    </source>
</evidence>
<feature type="domain" description="Mur ligase central" evidence="14">
    <location>
        <begin position="110"/>
        <end position="295"/>
    </location>
</feature>
<dbReference type="GO" id="GO:0051301">
    <property type="term" value="P:cell division"/>
    <property type="evidence" value="ECO:0007669"/>
    <property type="project" value="UniProtKB-KW"/>
</dbReference>
<evidence type="ECO:0000256" key="7">
    <source>
        <dbReference type="ARBA" id="ARBA00022984"/>
    </source>
</evidence>
<dbReference type="GeneID" id="77463002"/>
<dbReference type="InterPro" id="IPR013221">
    <property type="entry name" value="Mur_ligase_cen"/>
</dbReference>
<dbReference type="Gene3D" id="3.90.190.20">
    <property type="entry name" value="Mur ligase, C-terminal domain"/>
    <property type="match status" value="1"/>
</dbReference>
<comment type="similarity">
    <text evidence="10">Belongs to the MurCDEF family. MurF subfamily.</text>
</comment>
<dbReference type="PANTHER" id="PTHR43024:SF1">
    <property type="entry name" value="UDP-N-ACETYLMURAMOYL-TRIPEPTIDE--D-ALANYL-D-ALANINE LIGASE"/>
    <property type="match status" value="1"/>
</dbReference>
<dbReference type="GO" id="GO:0047480">
    <property type="term" value="F:UDP-N-acetylmuramoyl-tripeptide-D-alanyl-D-alanine ligase activity"/>
    <property type="evidence" value="ECO:0007669"/>
    <property type="project" value="UniProtKB-UniRule"/>
</dbReference>
<keyword evidence="1 10" id="KW-0963">Cytoplasm</keyword>
<feature type="binding site" evidence="10">
    <location>
        <begin position="112"/>
        <end position="118"/>
    </location>
    <ligand>
        <name>ATP</name>
        <dbReference type="ChEBI" id="CHEBI:30616"/>
    </ligand>
</feature>
<dbReference type="Pfam" id="PF08245">
    <property type="entry name" value="Mur_ligase_M"/>
    <property type="match status" value="1"/>
</dbReference>
<dbReference type="InterPro" id="IPR004101">
    <property type="entry name" value="Mur_ligase_C"/>
</dbReference>
<dbReference type="InterPro" id="IPR051046">
    <property type="entry name" value="MurCDEF_CellWall_CoF430Synth"/>
</dbReference>
<evidence type="ECO:0000259" key="14">
    <source>
        <dbReference type="Pfam" id="PF08245"/>
    </source>
</evidence>
<keyword evidence="3 10" id="KW-0132">Cell division</keyword>
<evidence type="ECO:0000256" key="10">
    <source>
        <dbReference type="HAMAP-Rule" id="MF_02019"/>
    </source>
</evidence>
<evidence type="ECO:0000256" key="6">
    <source>
        <dbReference type="ARBA" id="ARBA00022960"/>
    </source>
</evidence>
<dbReference type="EC" id="6.3.2.10" evidence="10 11"/>
<organism evidence="15 16">
    <name type="scientific">Faecalicoccus pleomorphus</name>
    <dbReference type="NCBI Taxonomy" id="1323"/>
    <lineage>
        <taxon>Bacteria</taxon>
        <taxon>Bacillati</taxon>
        <taxon>Bacillota</taxon>
        <taxon>Erysipelotrichia</taxon>
        <taxon>Erysipelotrichales</taxon>
        <taxon>Erysipelotrichaceae</taxon>
        <taxon>Faecalicoccus</taxon>
    </lineage>
</organism>
<dbReference type="NCBIfam" id="TIGR01143">
    <property type="entry name" value="murF"/>
    <property type="match status" value="1"/>
</dbReference>
<protein>
    <recommendedName>
        <fullName evidence="10 11">UDP-N-acetylmuramoyl-tripeptide--D-alanyl-D-alanine ligase</fullName>
        <ecNumber evidence="10 11">6.3.2.10</ecNumber>
    </recommendedName>
    <alternativeName>
        <fullName evidence="10">D-alanyl-D-alanine-adding enzyme</fullName>
    </alternativeName>
</protein>
<dbReference type="GO" id="GO:0008360">
    <property type="term" value="P:regulation of cell shape"/>
    <property type="evidence" value="ECO:0007669"/>
    <property type="project" value="UniProtKB-KW"/>
</dbReference>
<dbReference type="Pfam" id="PF02875">
    <property type="entry name" value="Mur_ligase_C"/>
    <property type="match status" value="1"/>
</dbReference>
<evidence type="ECO:0000256" key="8">
    <source>
        <dbReference type="ARBA" id="ARBA00023306"/>
    </source>
</evidence>
<keyword evidence="6 10" id="KW-0133">Cell shape</keyword>
<name>A0A380LPE7_9FIRM</name>
<reference evidence="15 16" key="1">
    <citation type="submission" date="2018-06" db="EMBL/GenBank/DDBJ databases">
        <authorList>
            <consortium name="Pathogen Informatics"/>
            <person name="Doyle S."/>
        </authorList>
    </citation>
    <scope>NUCLEOTIDE SEQUENCE [LARGE SCALE GENOMIC DNA]</scope>
    <source>
        <strain evidence="15 16">NCTC11087</strain>
    </source>
</reference>
<dbReference type="InterPro" id="IPR035911">
    <property type="entry name" value="MurE/MurF_N"/>
</dbReference>
<evidence type="ECO:0000256" key="1">
    <source>
        <dbReference type="ARBA" id="ARBA00022490"/>
    </source>
</evidence>
<evidence type="ECO:0000259" key="13">
    <source>
        <dbReference type="Pfam" id="PF02875"/>
    </source>
</evidence>
<comment type="pathway">
    <text evidence="10 11">Cell wall biogenesis; peptidoglycan biosynthesis.</text>
</comment>
<dbReference type="PANTHER" id="PTHR43024">
    <property type="entry name" value="UDP-N-ACETYLMURAMOYL-TRIPEPTIDE--D-ALANYL-D-ALANINE LIGASE"/>
    <property type="match status" value="1"/>
</dbReference>
<dbReference type="GO" id="GO:0008766">
    <property type="term" value="F:UDP-N-acetylmuramoylalanyl-D-glutamyl-2,6-diaminopimelate-D-alanyl-D-alanine ligase activity"/>
    <property type="evidence" value="ECO:0007669"/>
    <property type="project" value="RHEA"/>
</dbReference>
<keyword evidence="16" id="KW-1185">Reference proteome</keyword>
<keyword evidence="8 10" id="KW-0131">Cell cycle</keyword>
<evidence type="ECO:0000256" key="11">
    <source>
        <dbReference type="RuleBase" id="RU004136"/>
    </source>
</evidence>
<dbReference type="GO" id="GO:0005524">
    <property type="term" value="F:ATP binding"/>
    <property type="evidence" value="ECO:0007669"/>
    <property type="project" value="UniProtKB-UniRule"/>
</dbReference>
<evidence type="ECO:0000256" key="5">
    <source>
        <dbReference type="ARBA" id="ARBA00022840"/>
    </source>
</evidence>
<comment type="function">
    <text evidence="10 11">Involved in cell wall formation. Catalyzes the final step in the synthesis of UDP-N-acetylmuramoyl-pentapeptide, the precursor of murein.</text>
</comment>
<dbReference type="OrthoDB" id="9801978at2"/>
<sequence>MINKTIQEVAAYLNAPCIQDESDFRIHGVCIDSREVRPENLYIPILGQRVDGHSFVDSVRKAGCKASLWQKDHKPYPEDMALVLVEDTTQALQQLAKAYLQSLSCKVIAVTGSNGKTSCKDMLYSIFSQEKKTQKTQGNRNNEIGLPLTVLDFDADIEVAILEMGMENKGEIEFLCSIAPPDISVITTIGSAHMENLGGKKQIAQAKLEILENLKPNGLFLYDKTSPEIDECLQEMQIDPSKKIVSFGCGGDVILTSDIETKEDHIEFTCSCLDQKVILHSLGAIQASNALPCIYIGLYCGLKQESILYGLQHLTMTKMRMQLVKANGYMILDDSYKSNPESAKAAIDALESLPVSFRIACLADMLDLGPTEKDLHLQIGEYASIKNIDVLYGYGPLTKFTVEGFRGKEKAWFETKEEMIEALRKYKDQDCAILIKGSRAMAMDEVVSALKGE</sequence>
<dbReference type="GO" id="GO:0009252">
    <property type="term" value="P:peptidoglycan biosynthetic process"/>
    <property type="evidence" value="ECO:0007669"/>
    <property type="project" value="UniProtKB-UniRule"/>
</dbReference>
<dbReference type="GO" id="GO:0071555">
    <property type="term" value="P:cell wall organization"/>
    <property type="evidence" value="ECO:0007669"/>
    <property type="project" value="UniProtKB-KW"/>
</dbReference>
<accession>A0A380LPE7</accession>
<dbReference type="SUPFAM" id="SSF63418">
    <property type="entry name" value="MurE/MurF N-terminal domain"/>
    <property type="match status" value="1"/>
</dbReference>
<keyword evidence="4 10" id="KW-0547">Nucleotide-binding</keyword>
<evidence type="ECO:0000256" key="3">
    <source>
        <dbReference type="ARBA" id="ARBA00022618"/>
    </source>
</evidence>
<dbReference type="EMBL" id="UHFX01000003">
    <property type="protein sequence ID" value="SUO05137.1"/>
    <property type="molecule type" value="Genomic_DNA"/>
</dbReference>
<evidence type="ECO:0000313" key="15">
    <source>
        <dbReference type="EMBL" id="SUO05137.1"/>
    </source>
</evidence>
<dbReference type="InterPro" id="IPR000713">
    <property type="entry name" value="Mur_ligase_N"/>
</dbReference>
<keyword evidence="5 10" id="KW-0067">ATP-binding</keyword>
<keyword evidence="2 10" id="KW-0436">Ligase</keyword>
<dbReference type="HAMAP" id="MF_02019">
    <property type="entry name" value="MurF"/>
    <property type="match status" value="1"/>
</dbReference>
<comment type="subcellular location">
    <subcellularLocation>
        <location evidence="10 11">Cytoplasm</location>
    </subcellularLocation>
</comment>
<keyword evidence="9 10" id="KW-0961">Cell wall biogenesis/degradation</keyword>
<dbReference type="SUPFAM" id="SSF53623">
    <property type="entry name" value="MurD-like peptide ligases, catalytic domain"/>
    <property type="match status" value="1"/>
</dbReference>
<dbReference type="GO" id="GO:0005737">
    <property type="term" value="C:cytoplasm"/>
    <property type="evidence" value="ECO:0007669"/>
    <property type="project" value="UniProtKB-SubCell"/>
</dbReference>
<proteinExistence type="inferred from homology"/>
<evidence type="ECO:0000256" key="9">
    <source>
        <dbReference type="ARBA" id="ARBA00023316"/>
    </source>
</evidence>
<dbReference type="AlphaFoldDB" id="A0A380LPE7"/>
<dbReference type="RefSeq" id="WP_022790324.1">
    <property type="nucleotide sequence ID" value="NZ_JACJKL010000002.1"/>
</dbReference>
<dbReference type="InterPro" id="IPR036615">
    <property type="entry name" value="Mur_ligase_C_dom_sf"/>
</dbReference>
<dbReference type="Proteomes" id="UP000255523">
    <property type="component" value="Unassembled WGS sequence"/>
</dbReference>
<evidence type="ECO:0000256" key="2">
    <source>
        <dbReference type="ARBA" id="ARBA00022598"/>
    </source>
</evidence>
<evidence type="ECO:0000256" key="4">
    <source>
        <dbReference type="ARBA" id="ARBA00022741"/>
    </source>
</evidence>
<dbReference type="SUPFAM" id="SSF53244">
    <property type="entry name" value="MurD-like peptide ligases, peptide-binding domain"/>
    <property type="match status" value="1"/>
</dbReference>
<dbReference type="Pfam" id="PF01225">
    <property type="entry name" value="Mur_ligase"/>
    <property type="match status" value="1"/>
</dbReference>